<keyword evidence="2" id="KW-0472">Membrane</keyword>
<feature type="region of interest" description="Disordered" evidence="1">
    <location>
        <begin position="74"/>
        <end position="119"/>
    </location>
</feature>
<evidence type="ECO:0000256" key="1">
    <source>
        <dbReference type="SAM" id="MobiDB-lite"/>
    </source>
</evidence>
<comment type="caution">
    <text evidence="3">The sequence shown here is derived from an EMBL/GenBank/DDBJ whole genome shotgun (WGS) entry which is preliminary data.</text>
</comment>
<evidence type="ECO:0000313" key="3">
    <source>
        <dbReference type="EMBL" id="GGB64445.1"/>
    </source>
</evidence>
<keyword evidence="2" id="KW-1133">Transmembrane helix</keyword>
<dbReference type="RefSeq" id="WP_084391448.1">
    <property type="nucleotide sequence ID" value="NZ_BMKF01000001.1"/>
</dbReference>
<evidence type="ECO:0000256" key="2">
    <source>
        <dbReference type="SAM" id="Phobius"/>
    </source>
</evidence>
<organism evidence="3 4">
    <name type="scientific">Henriciella pelagia</name>
    <dbReference type="NCBI Taxonomy" id="1977912"/>
    <lineage>
        <taxon>Bacteria</taxon>
        <taxon>Pseudomonadati</taxon>
        <taxon>Pseudomonadota</taxon>
        <taxon>Alphaproteobacteria</taxon>
        <taxon>Hyphomonadales</taxon>
        <taxon>Hyphomonadaceae</taxon>
        <taxon>Henriciella</taxon>
    </lineage>
</organism>
<protein>
    <submittedName>
        <fullName evidence="3">Uncharacterized protein</fullName>
    </submittedName>
</protein>
<dbReference type="Proteomes" id="UP000628854">
    <property type="component" value="Unassembled WGS sequence"/>
</dbReference>
<keyword evidence="2" id="KW-0812">Transmembrane</keyword>
<sequence length="119" mass="12583">MDWFNEVFDLAAVASGAGLAGGGGAAMLAWTIKGAIMRFIIRTLITAVLTGVGFYFLLGFLGFQIVPSDEVASTRPGTSMALDDDDTFRPQGTRPELAGEPAQEGEKRIVVSSPFRRGG</sequence>
<gene>
    <name evidence="3" type="ORF">GCM10011503_11560</name>
</gene>
<keyword evidence="4" id="KW-1185">Reference proteome</keyword>
<proteinExistence type="predicted"/>
<reference evidence="4" key="1">
    <citation type="journal article" date="2019" name="Int. J. Syst. Evol. Microbiol.">
        <title>The Global Catalogue of Microorganisms (GCM) 10K type strain sequencing project: providing services to taxonomists for standard genome sequencing and annotation.</title>
        <authorList>
            <consortium name="The Broad Institute Genomics Platform"/>
            <consortium name="The Broad Institute Genome Sequencing Center for Infectious Disease"/>
            <person name="Wu L."/>
            <person name="Ma J."/>
        </authorList>
    </citation>
    <scope>NUCLEOTIDE SEQUENCE [LARGE SCALE GENOMIC DNA]</scope>
    <source>
        <strain evidence="4">CGMCC 1.15928</strain>
    </source>
</reference>
<evidence type="ECO:0000313" key="4">
    <source>
        <dbReference type="Proteomes" id="UP000628854"/>
    </source>
</evidence>
<feature type="transmembrane region" description="Helical" evidence="2">
    <location>
        <begin position="44"/>
        <end position="66"/>
    </location>
</feature>
<accession>A0ABQ1JEN7</accession>
<dbReference type="EMBL" id="BMKF01000001">
    <property type="protein sequence ID" value="GGB64445.1"/>
    <property type="molecule type" value="Genomic_DNA"/>
</dbReference>
<feature type="transmembrane region" description="Helical" evidence="2">
    <location>
        <begin position="12"/>
        <end position="32"/>
    </location>
</feature>
<name>A0ABQ1JEN7_9PROT</name>